<proteinExistence type="predicted"/>
<organism evidence="1 2">
    <name type="scientific">Sphingomonas abaci</name>
    <dbReference type="NCBI Taxonomy" id="237611"/>
    <lineage>
        <taxon>Bacteria</taxon>
        <taxon>Pseudomonadati</taxon>
        <taxon>Pseudomonadota</taxon>
        <taxon>Alphaproteobacteria</taxon>
        <taxon>Sphingomonadales</taxon>
        <taxon>Sphingomonadaceae</taxon>
        <taxon>Sphingomonas</taxon>
    </lineage>
</organism>
<keyword evidence="2" id="KW-1185">Reference proteome</keyword>
<evidence type="ECO:0000313" key="2">
    <source>
        <dbReference type="Proteomes" id="UP000574769"/>
    </source>
</evidence>
<dbReference type="RefSeq" id="WP_184111798.1">
    <property type="nucleotide sequence ID" value="NZ_JACHNY010000001.1"/>
</dbReference>
<comment type="caution">
    <text evidence="1">The sequence shown here is derived from an EMBL/GenBank/DDBJ whole genome shotgun (WGS) entry which is preliminary data.</text>
</comment>
<gene>
    <name evidence="1" type="ORF">GGQ96_000854</name>
</gene>
<protein>
    <submittedName>
        <fullName evidence="1">Uncharacterized protein</fullName>
    </submittedName>
</protein>
<evidence type="ECO:0000313" key="1">
    <source>
        <dbReference type="EMBL" id="MBB4616748.1"/>
    </source>
</evidence>
<dbReference type="Proteomes" id="UP000574769">
    <property type="component" value="Unassembled WGS sequence"/>
</dbReference>
<sequence length="565" mass="62122">MTEAPGHRGYYLRSALWKAAGGSAGGSYSPRTGARTLHLGQDHTSPLAEMVALHENFHWALNGSTTFGVGMVLAGALDQAGEPGMDALIERMIEASVETHETYATLSGIYAASLSIYDRSLLDEYPDYQGYYDRMAGLLDLENAPFISSVCVAAAARVAMQTDLLDRWAAIPCADWATTVWDEAETPDARFAHVTSPIALAAAQQALRQAIVSASPAIQSLARGGLSRDDRIRAVGAAPLPEQEALQGLAFQAIAEACFPPGLGRPQWLAQRAAAAKASQQVVDHAGPRLRIKLLTSENLDQDFDATFMSAREERLIISSSKLPAVLHEAGVETEVRPSWFVVEGYDFGPHVQLVAIPFDKLPALYALKDPLSDRPPEDTLTVLRRFVETPSLPVPGFVHMLELASPSELPLQLESAKPARIFVMASASACMNPQWMDDWLLPLRRRGAAVAMLIDIDPFDFIPFWAKRFRQQMVRIRLDRGDHDLPDNMGFLAFVGSDDPDFMLFAPCSESFARSFIMMIERGNYNIDPDGSLSDAQDHLVQLAVGHIMREEGKFGFSHWWRNQ</sequence>
<name>A0A7W7AGQ9_9SPHN</name>
<reference evidence="1 2" key="1">
    <citation type="submission" date="2020-08" db="EMBL/GenBank/DDBJ databases">
        <title>Genomic Encyclopedia of Type Strains, Phase IV (KMG-IV): sequencing the most valuable type-strain genomes for metagenomic binning, comparative biology and taxonomic classification.</title>
        <authorList>
            <person name="Goeker M."/>
        </authorList>
    </citation>
    <scope>NUCLEOTIDE SEQUENCE [LARGE SCALE GENOMIC DNA]</scope>
    <source>
        <strain evidence="1 2">DSM 15867</strain>
    </source>
</reference>
<dbReference type="EMBL" id="JACHNY010000001">
    <property type="protein sequence ID" value="MBB4616748.1"/>
    <property type="molecule type" value="Genomic_DNA"/>
</dbReference>
<dbReference type="AlphaFoldDB" id="A0A7W7AGQ9"/>
<accession>A0A7W7AGQ9</accession>